<dbReference type="GeneID" id="20677389"/>
<proteinExistence type="predicted"/>
<dbReference type="Proteomes" id="UP000030671">
    <property type="component" value="Unassembled WGS sequence"/>
</dbReference>
<keyword evidence="3" id="KW-1185">Reference proteome</keyword>
<feature type="region of interest" description="Disordered" evidence="1">
    <location>
        <begin position="1"/>
        <end position="25"/>
    </location>
</feature>
<feature type="region of interest" description="Disordered" evidence="1">
    <location>
        <begin position="269"/>
        <end position="356"/>
    </location>
</feature>
<dbReference type="KEGG" id="hir:HETIRDRAFT_471296"/>
<dbReference type="AlphaFoldDB" id="W4KJY9"/>
<gene>
    <name evidence="2" type="ORF">HETIRDRAFT_471296</name>
</gene>
<feature type="compositionally biased region" description="Polar residues" evidence="1">
    <location>
        <begin position="1"/>
        <end position="12"/>
    </location>
</feature>
<reference evidence="2 3" key="1">
    <citation type="journal article" date="2012" name="New Phytol.">
        <title>Insight into trade-off between wood decay and parasitism from the genome of a fungal forest pathogen.</title>
        <authorList>
            <person name="Olson A."/>
            <person name="Aerts A."/>
            <person name="Asiegbu F."/>
            <person name="Belbahri L."/>
            <person name="Bouzid O."/>
            <person name="Broberg A."/>
            <person name="Canback B."/>
            <person name="Coutinho P.M."/>
            <person name="Cullen D."/>
            <person name="Dalman K."/>
            <person name="Deflorio G."/>
            <person name="van Diepen L.T."/>
            <person name="Dunand C."/>
            <person name="Duplessis S."/>
            <person name="Durling M."/>
            <person name="Gonthier P."/>
            <person name="Grimwood J."/>
            <person name="Fossdal C.G."/>
            <person name="Hansson D."/>
            <person name="Henrissat B."/>
            <person name="Hietala A."/>
            <person name="Himmelstrand K."/>
            <person name="Hoffmeister D."/>
            <person name="Hogberg N."/>
            <person name="James T.Y."/>
            <person name="Karlsson M."/>
            <person name="Kohler A."/>
            <person name="Kues U."/>
            <person name="Lee Y.H."/>
            <person name="Lin Y.C."/>
            <person name="Lind M."/>
            <person name="Lindquist E."/>
            <person name="Lombard V."/>
            <person name="Lucas S."/>
            <person name="Lunden K."/>
            <person name="Morin E."/>
            <person name="Murat C."/>
            <person name="Park J."/>
            <person name="Raffaello T."/>
            <person name="Rouze P."/>
            <person name="Salamov A."/>
            <person name="Schmutz J."/>
            <person name="Solheim H."/>
            <person name="Stahlberg J."/>
            <person name="Velez H."/>
            <person name="de Vries R.P."/>
            <person name="Wiebenga A."/>
            <person name="Woodward S."/>
            <person name="Yakovlev I."/>
            <person name="Garbelotto M."/>
            <person name="Martin F."/>
            <person name="Grigoriev I.V."/>
            <person name="Stenlid J."/>
        </authorList>
    </citation>
    <scope>NUCLEOTIDE SEQUENCE [LARGE SCALE GENOMIC DNA]</scope>
    <source>
        <strain evidence="2 3">TC 32-1</strain>
    </source>
</reference>
<accession>W4KJY9</accession>
<feature type="compositionally biased region" description="Low complexity" evidence="1">
    <location>
        <begin position="288"/>
        <end position="304"/>
    </location>
</feature>
<organism evidence="2 3">
    <name type="scientific">Heterobasidion irregulare (strain TC 32-1)</name>
    <dbReference type="NCBI Taxonomy" id="747525"/>
    <lineage>
        <taxon>Eukaryota</taxon>
        <taxon>Fungi</taxon>
        <taxon>Dikarya</taxon>
        <taxon>Basidiomycota</taxon>
        <taxon>Agaricomycotina</taxon>
        <taxon>Agaricomycetes</taxon>
        <taxon>Russulales</taxon>
        <taxon>Bondarzewiaceae</taxon>
        <taxon>Heterobasidion</taxon>
        <taxon>Heterobasidion annosum species complex</taxon>
    </lineage>
</organism>
<feature type="region of interest" description="Disordered" evidence="1">
    <location>
        <begin position="473"/>
        <end position="508"/>
    </location>
</feature>
<evidence type="ECO:0000313" key="3">
    <source>
        <dbReference type="Proteomes" id="UP000030671"/>
    </source>
</evidence>
<protein>
    <submittedName>
        <fullName evidence="2">Uncharacterized protein</fullName>
    </submittedName>
</protein>
<dbReference type="eggNOG" id="ENOG502SNVC">
    <property type="taxonomic scope" value="Eukaryota"/>
</dbReference>
<feature type="region of interest" description="Disordered" evidence="1">
    <location>
        <begin position="373"/>
        <end position="409"/>
    </location>
</feature>
<name>W4KJY9_HETIT</name>
<feature type="compositionally biased region" description="Pro residues" evidence="1">
    <location>
        <begin position="275"/>
        <end position="287"/>
    </location>
</feature>
<dbReference type="HOGENOM" id="CLU_043183_0_0_1"/>
<evidence type="ECO:0000256" key="1">
    <source>
        <dbReference type="SAM" id="MobiDB-lite"/>
    </source>
</evidence>
<dbReference type="OrthoDB" id="2860408at2759"/>
<sequence>MQMSASLLSHPSDNVHHPQMHPQDLHHEELRSPVSISGSFVSSGHFDMSPSLSPIDARLPHEFPAAGSMHLSPLSPKHEPLQAVLHPSAQEDHMLSFDSSTHTFPKRPKASQPAETDPFAAAFLQDQIGDEKWNIFSARLYERRLGGSKARTRGKKSPAEHEPRNSGASAIEFLVKVEVVKEVLRVYVPHPYNPFKSLTHAYDRSPTGYVVLTRATILSLSGWSNTQFSYWARRAEAVSVLAQHDTRLHEVAVALERRLHPSVVASQAQSWPQPLTCPSPSSPPSPLTPLSSSSSGASISPPTTLHDLPEPTVTGKGLDQLIDDVKRRTGASPFLRGKHASLDPFGAPGGDREAPPAAAAVYTPTFQTQMYTHEAPPPASAVDSATTSPAKKKRKRRESDCTSPSGESAMPALYAAKTEPNFDGGVVLGGAGAGGQDASPNRADQRRVLFCVSASRAATPPCVSQTMVLKRRRLSEDAGGARVDSFPVSDSRSETDGPPRKRARTGTI</sequence>
<dbReference type="STRING" id="747525.W4KJY9"/>
<evidence type="ECO:0000313" key="2">
    <source>
        <dbReference type="EMBL" id="ETW86019.1"/>
    </source>
</evidence>
<dbReference type="EMBL" id="KI925455">
    <property type="protein sequence ID" value="ETW86019.1"/>
    <property type="molecule type" value="Genomic_DNA"/>
</dbReference>
<dbReference type="InParanoid" id="W4KJY9"/>
<dbReference type="RefSeq" id="XP_009542806.1">
    <property type="nucleotide sequence ID" value="XM_009544511.1"/>
</dbReference>